<evidence type="ECO:0000256" key="8">
    <source>
        <dbReference type="SAM" id="MobiDB-lite"/>
    </source>
</evidence>
<organism evidence="10 11">
    <name type="scientific">Ananas comosus</name>
    <name type="common">Pineapple</name>
    <name type="synonym">Ananas ananas</name>
    <dbReference type="NCBI Taxonomy" id="4615"/>
    <lineage>
        <taxon>Eukaryota</taxon>
        <taxon>Viridiplantae</taxon>
        <taxon>Streptophyta</taxon>
        <taxon>Embryophyta</taxon>
        <taxon>Tracheophyta</taxon>
        <taxon>Spermatophyta</taxon>
        <taxon>Magnoliopsida</taxon>
        <taxon>Liliopsida</taxon>
        <taxon>Poales</taxon>
        <taxon>Bromeliaceae</taxon>
        <taxon>Bromelioideae</taxon>
        <taxon>Ananas</taxon>
    </lineage>
</organism>
<evidence type="ECO:0000256" key="3">
    <source>
        <dbReference type="ARBA" id="ARBA00004141"/>
    </source>
</evidence>
<dbReference type="Pfam" id="PF01758">
    <property type="entry name" value="SBF"/>
    <property type="match status" value="1"/>
</dbReference>
<reference evidence="10 11" key="1">
    <citation type="journal article" date="2016" name="DNA Res.">
        <title>The draft genome of MD-2 pineapple using hybrid error correction of long reads.</title>
        <authorList>
            <person name="Redwan R.M."/>
            <person name="Saidin A."/>
            <person name="Kumar S.V."/>
        </authorList>
    </citation>
    <scope>NUCLEOTIDE SEQUENCE [LARGE SCALE GENOMIC DNA]</scope>
    <source>
        <strain evidence="11">cv. MD2</strain>
        <tissue evidence="10">Leaf</tissue>
    </source>
</reference>
<keyword evidence="5 9" id="KW-0812">Transmembrane</keyword>
<dbReference type="InterPro" id="IPR038770">
    <property type="entry name" value="Na+/solute_symporter_sf"/>
</dbReference>
<proteinExistence type="inferred from homology"/>
<evidence type="ECO:0000313" key="10">
    <source>
        <dbReference type="EMBL" id="OAY70346.1"/>
    </source>
</evidence>
<feature type="transmembrane region" description="Helical" evidence="9">
    <location>
        <begin position="198"/>
        <end position="219"/>
    </location>
</feature>
<comment type="subcellular location">
    <subcellularLocation>
        <location evidence="3">Membrane</location>
        <topology evidence="3">Multi-pass membrane protein</topology>
    </subcellularLocation>
    <subcellularLocation>
        <location evidence="2">Plastid</location>
        <location evidence="2">Chloroplast envelope</location>
    </subcellularLocation>
</comment>
<dbReference type="Gene3D" id="1.20.1530.20">
    <property type="match status" value="1"/>
</dbReference>
<dbReference type="InterPro" id="IPR004710">
    <property type="entry name" value="Bilac:Na_transpt"/>
</dbReference>
<accession>A0A199V0D7</accession>
<feature type="transmembrane region" description="Helical" evidence="9">
    <location>
        <begin position="225"/>
        <end position="254"/>
    </location>
</feature>
<comment type="similarity">
    <text evidence="4">Belongs to the bile acid:sodium symporter (BASS) (TC 2.A.28) family.</text>
</comment>
<comment type="caution">
    <text evidence="10">The sequence shown here is derived from an EMBL/GenBank/DDBJ whole genome shotgun (WGS) entry which is preliminary data.</text>
</comment>
<comment type="function">
    <text evidence="1">May function as sodium-coupled metabolite transporter across the chloroplast envelope.</text>
</comment>
<feature type="transmembrane region" description="Helical" evidence="9">
    <location>
        <begin position="109"/>
        <end position="127"/>
    </location>
</feature>
<evidence type="ECO:0000256" key="4">
    <source>
        <dbReference type="ARBA" id="ARBA00006528"/>
    </source>
</evidence>
<protein>
    <submittedName>
        <fullName evidence="10">Putative sodium/metabolite cotransporter BASS3, chloroplastic</fullName>
    </submittedName>
</protein>
<feature type="transmembrane region" description="Helical" evidence="9">
    <location>
        <begin position="169"/>
        <end position="189"/>
    </location>
</feature>
<gene>
    <name evidence="10" type="ORF">ACMD2_26474</name>
</gene>
<dbReference type="STRING" id="4615.A0A199V0D7"/>
<dbReference type="PANTHER" id="PTHR10361:SF33">
    <property type="entry name" value="SODIUM_METABOLITE COTRANSPORTER BASS3, CHLOROPLASTIC-RELATED"/>
    <property type="match status" value="1"/>
</dbReference>
<name>A0A199V0D7_ANACO</name>
<dbReference type="PANTHER" id="PTHR10361">
    <property type="entry name" value="SODIUM-BILE ACID COTRANSPORTER"/>
    <property type="match status" value="1"/>
</dbReference>
<feature type="transmembrane region" description="Helical" evidence="9">
    <location>
        <begin position="324"/>
        <end position="344"/>
    </location>
</feature>
<dbReference type="EMBL" id="LSRQ01003941">
    <property type="protein sequence ID" value="OAY70346.1"/>
    <property type="molecule type" value="Genomic_DNA"/>
</dbReference>
<evidence type="ECO:0000256" key="5">
    <source>
        <dbReference type="ARBA" id="ARBA00022692"/>
    </source>
</evidence>
<evidence type="ECO:0000256" key="2">
    <source>
        <dbReference type="ARBA" id="ARBA00004119"/>
    </source>
</evidence>
<evidence type="ECO:0000256" key="1">
    <source>
        <dbReference type="ARBA" id="ARBA00003198"/>
    </source>
</evidence>
<dbReference type="AlphaFoldDB" id="A0A199V0D7"/>
<feature type="region of interest" description="Disordered" evidence="8">
    <location>
        <begin position="1"/>
        <end position="53"/>
    </location>
</feature>
<dbReference type="GO" id="GO:0016020">
    <property type="term" value="C:membrane"/>
    <property type="evidence" value="ECO:0007669"/>
    <property type="project" value="UniProtKB-SubCell"/>
</dbReference>
<dbReference type="Proteomes" id="UP000092600">
    <property type="component" value="Unassembled WGS sequence"/>
</dbReference>
<evidence type="ECO:0000256" key="7">
    <source>
        <dbReference type="ARBA" id="ARBA00023136"/>
    </source>
</evidence>
<keyword evidence="7 9" id="KW-0472">Membrane</keyword>
<dbReference type="InterPro" id="IPR002657">
    <property type="entry name" value="BilAc:Na_symport/Acr3"/>
</dbReference>
<dbReference type="GO" id="GO:0009941">
    <property type="term" value="C:chloroplast envelope"/>
    <property type="evidence" value="ECO:0007669"/>
    <property type="project" value="UniProtKB-SubCell"/>
</dbReference>
<evidence type="ECO:0000313" key="11">
    <source>
        <dbReference type="Proteomes" id="UP000092600"/>
    </source>
</evidence>
<evidence type="ECO:0000256" key="9">
    <source>
        <dbReference type="SAM" id="Phobius"/>
    </source>
</evidence>
<feature type="transmembrane region" description="Helical" evidence="9">
    <location>
        <begin position="385"/>
        <end position="406"/>
    </location>
</feature>
<feature type="transmembrane region" description="Helical" evidence="9">
    <location>
        <begin position="266"/>
        <end position="284"/>
    </location>
</feature>
<feature type="transmembrane region" description="Helical" evidence="9">
    <location>
        <begin position="290"/>
        <end position="312"/>
    </location>
</feature>
<sequence length="423" mass="43980">MAALSCPCGAARPPLPLPSRPYAAVRRSPPPASVPTRRPRSAARAGERTPRRGWAAAACSASSPFPSLGRVGWHRREGNASLLSFGGGGGGGRAAAAAAAAGEGAAAQALSGLLPFVVAATAVAALANPATFSWVSKEYYAPALGGIMLSIGIKLSVDDFALAFKRPLPLSVGFLAQYMLKPLLGFLIAKAFRIPPTFYAGFVLTCCVAGAQLSSYASFLSKGDVALSILLTSCSTISSVIVTPLLTGLLIGSVVPVDGVAMSKSILQVVLVPISLGLLLNTYAKAVVNVVQPIMPFVAMFCTSLCIGSPLAINRSKILSSEGFLLLVPILTFHIVAFMLGYWFSKLPFLRQDEPVCRTISLCTGMQSSTLAGLLATQFLGSSHAVPAACSVVVMAIMGLCLASFWGNGSRIRDFPVLLFRQT</sequence>
<evidence type="ECO:0000256" key="6">
    <source>
        <dbReference type="ARBA" id="ARBA00022989"/>
    </source>
</evidence>
<keyword evidence="6 9" id="KW-1133">Transmembrane helix</keyword>